<organism evidence="5 6">
    <name type="scientific">Cognatishimia activa</name>
    <dbReference type="NCBI Taxonomy" id="1715691"/>
    <lineage>
        <taxon>Bacteria</taxon>
        <taxon>Pseudomonadati</taxon>
        <taxon>Pseudomonadota</taxon>
        <taxon>Alphaproteobacteria</taxon>
        <taxon>Rhodobacterales</taxon>
        <taxon>Paracoccaceae</taxon>
        <taxon>Cognatishimia</taxon>
    </lineage>
</organism>
<feature type="binding site" evidence="3">
    <location>
        <position position="87"/>
    </location>
    <ligand>
        <name>Zn(2+)</name>
        <dbReference type="ChEBI" id="CHEBI:29105"/>
        <label>1</label>
    </ligand>
</feature>
<feature type="domain" description="Peptidase M20 dimerisation" evidence="4">
    <location>
        <begin position="215"/>
        <end position="311"/>
    </location>
</feature>
<dbReference type="SUPFAM" id="SSF55031">
    <property type="entry name" value="Bacterial exopeptidase dimerisation domain"/>
    <property type="match status" value="1"/>
</dbReference>
<evidence type="ECO:0000256" key="2">
    <source>
        <dbReference type="ARBA" id="ARBA00022801"/>
    </source>
</evidence>
<keyword evidence="3" id="KW-0479">Metal-binding</keyword>
<dbReference type="SUPFAM" id="SSF53187">
    <property type="entry name" value="Zn-dependent exopeptidases"/>
    <property type="match status" value="1"/>
</dbReference>
<dbReference type="CDD" id="cd03884">
    <property type="entry name" value="M20_bAS"/>
    <property type="match status" value="1"/>
</dbReference>
<dbReference type="NCBIfam" id="TIGR01879">
    <property type="entry name" value="hydantase"/>
    <property type="match status" value="1"/>
</dbReference>
<dbReference type="NCBIfam" id="NF006769">
    <property type="entry name" value="PRK09290.1-3"/>
    <property type="match status" value="1"/>
</dbReference>
<feature type="binding site" evidence="3">
    <location>
        <position position="386"/>
    </location>
    <ligand>
        <name>Zn(2+)</name>
        <dbReference type="ChEBI" id="CHEBI:29105"/>
        <label>2</label>
    </ligand>
</feature>
<dbReference type="Gene3D" id="3.40.630.10">
    <property type="entry name" value="Zn peptidases"/>
    <property type="match status" value="1"/>
</dbReference>
<dbReference type="PANTHER" id="PTHR32494:SF5">
    <property type="entry name" value="ALLANTOATE AMIDOHYDROLASE"/>
    <property type="match status" value="1"/>
</dbReference>
<feature type="binding site" evidence="3">
    <location>
        <position position="98"/>
    </location>
    <ligand>
        <name>Zn(2+)</name>
        <dbReference type="ChEBI" id="CHEBI:29105"/>
        <label>1</label>
    </ligand>
</feature>
<dbReference type="InterPro" id="IPR011650">
    <property type="entry name" value="Peptidase_M20_dimer"/>
</dbReference>
<accession>A0A975I844</accession>
<feature type="binding site" evidence="3">
    <location>
        <position position="133"/>
    </location>
    <ligand>
        <name>Zn(2+)</name>
        <dbReference type="ChEBI" id="CHEBI:29105"/>
        <label>2</label>
    </ligand>
</feature>
<feature type="binding site" evidence="3">
    <location>
        <position position="194"/>
    </location>
    <ligand>
        <name>Zn(2+)</name>
        <dbReference type="ChEBI" id="CHEBI:29105"/>
        <label>1</label>
    </ligand>
</feature>
<dbReference type="Gene3D" id="3.30.70.360">
    <property type="match status" value="1"/>
</dbReference>
<protein>
    <submittedName>
        <fullName evidence="5">Zn-dependent hydrolase</fullName>
    </submittedName>
</protein>
<dbReference type="Pfam" id="PF07687">
    <property type="entry name" value="M20_dimer"/>
    <property type="match status" value="1"/>
</dbReference>
<proteinExistence type="inferred from homology"/>
<evidence type="ECO:0000256" key="3">
    <source>
        <dbReference type="PIRSR" id="PIRSR001235-1"/>
    </source>
</evidence>
<keyword evidence="2 5" id="KW-0378">Hydrolase</keyword>
<evidence type="ECO:0000259" key="4">
    <source>
        <dbReference type="Pfam" id="PF07687"/>
    </source>
</evidence>
<comment type="similarity">
    <text evidence="1">Belongs to the peptidase M20 family.</text>
</comment>
<gene>
    <name evidence="5" type="ORF">HZ995_04950</name>
</gene>
<reference evidence="5" key="1">
    <citation type="submission" date="2020-07" db="EMBL/GenBank/DDBJ databases">
        <title>Genome sequences of bacteria associated with the marine, planktonic diatom Thalassiosira profunda strain ECT2AJA-044.</title>
        <authorList>
            <person name="Gargas C.B."/>
            <person name="Roberts W.R."/>
            <person name="Alverson A.J."/>
        </authorList>
    </citation>
    <scope>NUCLEOTIDE SEQUENCE</scope>
    <source>
        <strain evidence="5">ECT2AJA-044</strain>
    </source>
</reference>
<evidence type="ECO:0000256" key="1">
    <source>
        <dbReference type="ARBA" id="ARBA00006153"/>
    </source>
</evidence>
<evidence type="ECO:0000313" key="6">
    <source>
        <dbReference type="Proteomes" id="UP000665026"/>
    </source>
</evidence>
<dbReference type="RefSeq" id="WP_209357564.1">
    <property type="nucleotide sequence ID" value="NZ_CP060010.1"/>
</dbReference>
<dbReference type="EMBL" id="CP060010">
    <property type="protein sequence ID" value="QTN36868.1"/>
    <property type="molecule type" value="Genomic_DNA"/>
</dbReference>
<dbReference type="PIRSF" id="PIRSF001235">
    <property type="entry name" value="Amidase_carbamoylase"/>
    <property type="match status" value="1"/>
</dbReference>
<dbReference type="GO" id="GO:0046872">
    <property type="term" value="F:metal ion binding"/>
    <property type="evidence" value="ECO:0007669"/>
    <property type="project" value="UniProtKB-KW"/>
</dbReference>
<keyword evidence="3" id="KW-0862">Zinc</keyword>
<dbReference type="InterPro" id="IPR010158">
    <property type="entry name" value="Amidase_Cbmase"/>
</dbReference>
<evidence type="ECO:0000313" key="5">
    <source>
        <dbReference type="EMBL" id="QTN36868.1"/>
    </source>
</evidence>
<feature type="binding site" evidence="3">
    <location>
        <position position="98"/>
    </location>
    <ligand>
        <name>Zn(2+)</name>
        <dbReference type="ChEBI" id="CHEBI:29105"/>
        <label>2</label>
    </ligand>
</feature>
<dbReference type="PANTHER" id="PTHR32494">
    <property type="entry name" value="ALLANTOATE DEIMINASE-RELATED"/>
    <property type="match status" value="1"/>
</dbReference>
<dbReference type="AlphaFoldDB" id="A0A975I844"/>
<dbReference type="Pfam" id="PF01546">
    <property type="entry name" value="Peptidase_M20"/>
    <property type="match status" value="1"/>
</dbReference>
<dbReference type="InterPro" id="IPR036264">
    <property type="entry name" value="Bact_exopeptidase_dim_dom"/>
</dbReference>
<sequence length="416" mass="44887">MAVPGENLKINGDRLWDSLMEMAKIGPGIAGGNNRQTLTDDDATGRALFQEWCEAAGMTMGVDTMGNMFATRAGEDPEALPVYVGSHLDTQPTGGKYDGVLGVLGGLEAIRTMNDLGIKTKHPIVVTNWTNEEGTRFAPAMLASGVFAGKHTQDWAYDRVDAEGKRFGDELARIGWVGDEEVGARKMHAMFELHIEQGPILEAENKDIGVVTHGQGLRWIECTVTGKESHTGSTPMSMRKNAGRGLALITELVQEIAMKNQPNAVGAIGHIDVYPNSRNIIPGKVVFTVDMRTHLLDKLNAMAEELMEKAPKLCEDIGVEFSCEIVGQFDPPAFDETLVGSIRDAAERLGYSHMDIVSGAGHDACWINDVAPTAMIMCPCVDGLSHNEAEEISKEWAAAGADVLMHAVLETAEIVS</sequence>
<dbReference type="GO" id="GO:0016813">
    <property type="term" value="F:hydrolase activity, acting on carbon-nitrogen (but not peptide) bonds, in linear amidines"/>
    <property type="evidence" value="ECO:0007669"/>
    <property type="project" value="InterPro"/>
</dbReference>
<comment type="cofactor">
    <cofactor evidence="3">
        <name>Zn(2+)</name>
        <dbReference type="ChEBI" id="CHEBI:29105"/>
    </cofactor>
    <text evidence="3">Binds 2 Zn(2+) ions per subunit.</text>
</comment>
<dbReference type="InterPro" id="IPR002933">
    <property type="entry name" value="Peptidase_M20"/>
</dbReference>
<dbReference type="Proteomes" id="UP000665026">
    <property type="component" value="Chromosome"/>
</dbReference>
<name>A0A975I844_9RHOB</name>
<dbReference type="KEGG" id="cact:HZ995_04950"/>